<gene>
    <name evidence="4" type="ORF">M1L60_28800</name>
</gene>
<dbReference type="SMART" id="SM00490">
    <property type="entry name" value="HELICc"/>
    <property type="match status" value="1"/>
</dbReference>
<dbReference type="NCBIfam" id="NF047352">
    <property type="entry name" value="P_loop_sacsin"/>
    <property type="match status" value="1"/>
</dbReference>
<dbReference type="SUPFAM" id="SSF55874">
    <property type="entry name" value="ATPase domain of HSP90 chaperone/DNA topoisomerase II/histidine kinase"/>
    <property type="match status" value="1"/>
</dbReference>
<dbReference type="InterPro" id="IPR014001">
    <property type="entry name" value="Helicase_ATP-bd"/>
</dbReference>
<dbReference type="GO" id="GO:0004386">
    <property type="term" value="F:helicase activity"/>
    <property type="evidence" value="ECO:0007669"/>
    <property type="project" value="UniProtKB-KW"/>
</dbReference>
<name>A0ABT1DUS7_9ACTN</name>
<feature type="region of interest" description="Disordered" evidence="1">
    <location>
        <begin position="226"/>
        <end position="248"/>
    </location>
</feature>
<dbReference type="Proteomes" id="UP001523369">
    <property type="component" value="Unassembled WGS sequence"/>
</dbReference>
<keyword evidence="4" id="KW-0347">Helicase</keyword>
<dbReference type="PANTHER" id="PTHR47396">
    <property type="entry name" value="TYPE I RESTRICTION ENZYME ECOKI R PROTEIN"/>
    <property type="match status" value="1"/>
</dbReference>
<evidence type="ECO:0000313" key="5">
    <source>
        <dbReference type="Proteomes" id="UP001523369"/>
    </source>
</evidence>
<sequence>MSAGALLIKEQAGHEDNFRTGGYAKRPVLELVQNAADALRRSGSRGRVEVVLRDGVLYCANEGEPFGAKGLEAITHAYISDKGGDEMGRFGLGFKSVLALTDAPMVISKDVSFRFSAEASRRVLSERAPDATSYPILRLPVAVHDLTEIAADPNLAALAEWAETIVCLPLSRGLDDLVEQMVTFPREFPLFASHLSELNLSWDVDHRNTFRCEQLGSDRYRLLVSQSHADGKDDRDSEQTQVDGNSRGPVVASSEWLVLHQVHRPSEQELAGVSQAVRRPEVTVTYAAPLDDVQALGRFWSYFPLQDSTSARGIHNAPWHVSDDRTNLLPGPFNEGLLNVVAELIVSALPRLGTPEDPARHFDYMPSRDREFDNFADLRLIELVPELAQRTMSVPDADGVLRIPADLEYLNADVVIDLDSVSTWNTAPGRPGRSPHHMCYRTPTRKARLRRLVRGDGKQAALNELNGEAWLERLVADGRDDQCDAALQVFMSIRDESTRRILKQAAVVPDTAGTLHRIDHTDRVFLRGNPLSASAGIRLVRTSFLDRDGVEDSLRAVGFDDVDPASELRRLAVTAASRWTARQWQEFWELVLEVSTHDAEQILLQHVMKEAALKVRCRDGSWQHVGTVVVPGLVEPKKASLAVDVDFHQLHLGLLRSIGVADRPVVSEAATKDMTLSEYRRLQRAAYLEPLPARGRPDPTAIDFREKEGPTPLHVLRGFADSRDDESRALWTRLLLEIEAPAKWVLQSPNPVRFPGLSVKAPHLWAAQRYGLVDTAWGPREAARSLHPDLSDLAPLMPVATWRSASRLTTISDRQEIPVTLWREFLARVPTGGDSRRLGELVAEALRRLPAAETPEQVPALAGSGYASVAPGELLIATQDDEARPLTEQCLPFITVKDEQDAQALMAAWGCRPASSMLRVEIIPDTPSEPVVLLDRFRRLRDYGAEVLDGLELVGCHSLQRVVTLPTGSESSSEDFIVAGHAVYFEDSLDDEELLGRISDRFDLRLDTRAIDRILGEADNARIQEAMALARTVRDPANRLLALLPVGTLRVHLPEGLLETVREVAPDGGDPQVAQLLMHYYGDTVLYVLRHDLKAAGYEVPDTWAGSPSAMETVRKLGFPAEFAGERNRRLDADVTVLGPPDLKPLHDYQEELADRIRDLVRPGAEPDRALLFLPTGAGKTRVTVEALVRSINAREIERPVLWIAQSEELCEQALQTWMTVWRQFGNRPLCLSRLWSRNEVAPSDLDANVVVATDAKLDVVRGGADYDWLRDAAIVVLDEAHGAIAEGITATLRWLGIDHRATARPLLGLTATPFAGTGEDANRRLAGRFFNNKFDVLGDDPYGELQRRGVLARTEHRTIEGSAFATGDADKAHYSRFKDVSNDMLARVGRDRERTLRLAEDIAEQPRDWPILVFTSSVQAAQTLAALLRVQGIASAAVSGATPIPQRRRTIEAFRDGEIQVLTNCNVLTQGFDAPGVRALYIARPTFSPNLYIQMVGRGLRGPENGGKPECLIVNVADTFDAFGERLAYTEFDHLWQYRGVAG</sequence>
<keyword evidence="5" id="KW-1185">Reference proteome</keyword>
<dbReference type="Gene3D" id="3.40.50.300">
    <property type="entry name" value="P-loop containing nucleotide triphosphate hydrolases"/>
    <property type="match status" value="2"/>
</dbReference>
<feature type="domain" description="Helicase C-terminal" evidence="3">
    <location>
        <begin position="1395"/>
        <end position="1544"/>
    </location>
</feature>
<dbReference type="InterPro" id="IPR001650">
    <property type="entry name" value="Helicase_C-like"/>
</dbReference>
<dbReference type="PROSITE" id="PS51194">
    <property type="entry name" value="HELICASE_CTER"/>
    <property type="match status" value="1"/>
</dbReference>
<dbReference type="Pfam" id="PF00271">
    <property type="entry name" value="Helicase_C"/>
    <property type="match status" value="1"/>
</dbReference>
<dbReference type="EMBL" id="JAMYJR010000031">
    <property type="protein sequence ID" value="MCO8274602.1"/>
    <property type="molecule type" value="Genomic_DNA"/>
</dbReference>
<evidence type="ECO:0000313" key="4">
    <source>
        <dbReference type="EMBL" id="MCO8274602.1"/>
    </source>
</evidence>
<evidence type="ECO:0000259" key="2">
    <source>
        <dbReference type="PROSITE" id="PS51192"/>
    </source>
</evidence>
<feature type="domain" description="Helicase ATP-binding" evidence="2">
    <location>
        <begin position="1161"/>
        <end position="1332"/>
    </location>
</feature>
<accession>A0ABT1DUS7</accession>
<dbReference type="SMART" id="SM00487">
    <property type="entry name" value="DEXDc"/>
    <property type="match status" value="1"/>
</dbReference>
<dbReference type="PROSITE" id="PS51192">
    <property type="entry name" value="HELICASE_ATP_BIND_1"/>
    <property type="match status" value="1"/>
</dbReference>
<dbReference type="SUPFAM" id="SSF52540">
    <property type="entry name" value="P-loop containing nucleoside triphosphate hydrolases"/>
    <property type="match status" value="1"/>
</dbReference>
<reference evidence="4 5" key="1">
    <citation type="submission" date="2022-06" db="EMBL/GenBank/DDBJ databases">
        <title>New Species of the Genus Actinoplanes, ActinopZanes ferrugineus.</title>
        <authorList>
            <person name="Ding P."/>
        </authorList>
    </citation>
    <scope>NUCLEOTIDE SEQUENCE [LARGE SCALE GENOMIC DNA]</scope>
    <source>
        <strain evidence="4 5">TRM88003</strain>
    </source>
</reference>
<dbReference type="PANTHER" id="PTHR47396:SF1">
    <property type="entry name" value="ATP-DEPENDENT HELICASE IRC3-RELATED"/>
    <property type="match status" value="1"/>
</dbReference>
<dbReference type="Pfam" id="PF04851">
    <property type="entry name" value="ResIII"/>
    <property type="match status" value="1"/>
</dbReference>
<organism evidence="4 5">
    <name type="scientific">Paractinoplanes aksuensis</name>
    <dbReference type="NCBI Taxonomy" id="2939490"/>
    <lineage>
        <taxon>Bacteria</taxon>
        <taxon>Bacillati</taxon>
        <taxon>Actinomycetota</taxon>
        <taxon>Actinomycetes</taxon>
        <taxon>Micromonosporales</taxon>
        <taxon>Micromonosporaceae</taxon>
        <taxon>Paractinoplanes</taxon>
    </lineage>
</organism>
<keyword evidence="4" id="KW-0067">ATP-binding</keyword>
<comment type="caution">
    <text evidence="4">The sequence shown here is derived from an EMBL/GenBank/DDBJ whole genome shotgun (WGS) entry which is preliminary data.</text>
</comment>
<dbReference type="InterPro" id="IPR006935">
    <property type="entry name" value="Helicase/UvrB_N"/>
</dbReference>
<proteinExistence type="predicted"/>
<evidence type="ECO:0000259" key="3">
    <source>
        <dbReference type="PROSITE" id="PS51194"/>
    </source>
</evidence>
<dbReference type="InterPro" id="IPR050742">
    <property type="entry name" value="Helicase_Restrict-Modif_Enz"/>
</dbReference>
<keyword evidence="4" id="KW-0378">Hydrolase</keyword>
<keyword evidence="4" id="KW-0547">Nucleotide-binding</keyword>
<dbReference type="RefSeq" id="WP_253240661.1">
    <property type="nucleotide sequence ID" value="NZ_JAMYJR010000031.1"/>
</dbReference>
<protein>
    <submittedName>
        <fullName evidence="4">DEAD/DEAH box helicase</fullName>
    </submittedName>
</protein>
<evidence type="ECO:0000256" key="1">
    <source>
        <dbReference type="SAM" id="MobiDB-lite"/>
    </source>
</evidence>
<dbReference type="InterPro" id="IPR027417">
    <property type="entry name" value="P-loop_NTPase"/>
</dbReference>
<dbReference type="InterPro" id="IPR036890">
    <property type="entry name" value="HATPase_C_sf"/>
</dbReference>
<feature type="compositionally biased region" description="Basic and acidic residues" evidence="1">
    <location>
        <begin position="229"/>
        <end position="238"/>
    </location>
</feature>